<dbReference type="PANTHER" id="PTHR31293:SF12">
    <property type="entry name" value="RNI-LIKE SUPERFAMILY PROTEIN"/>
    <property type="match status" value="1"/>
</dbReference>
<evidence type="ECO:0000256" key="1">
    <source>
        <dbReference type="SAM" id="MobiDB-lite"/>
    </source>
</evidence>
<dbReference type="Proteomes" id="UP001497516">
    <property type="component" value="Chromosome 9"/>
</dbReference>
<evidence type="ECO:0000313" key="4">
    <source>
        <dbReference type="Proteomes" id="UP001497516"/>
    </source>
</evidence>
<accession>A0AAV2GV01</accession>
<protein>
    <recommendedName>
        <fullName evidence="2">F-box domain-containing protein</fullName>
    </recommendedName>
</protein>
<name>A0AAV2GV01_9ROSI</name>
<evidence type="ECO:0000259" key="2">
    <source>
        <dbReference type="Pfam" id="PF00646"/>
    </source>
</evidence>
<feature type="domain" description="F-box" evidence="2">
    <location>
        <begin position="28"/>
        <end position="68"/>
    </location>
</feature>
<dbReference type="Pfam" id="PF00646">
    <property type="entry name" value="F-box"/>
    <property type="match status" value="1"/>
</dbReference>
<dbReference type="AlphaFoldDB" id="A0AAV2GV01"/>
<evidence type="ECO:0000313" key="3">
    <source>
        <dbReference type="EMBL" id="CAL1414600.1"/>
    </source>
</evidence>
<gene>
    <name evidence="3" type="ORF">LTRI10_LOCUS53751</name>
</gene>
<proteinExistence type="predicted"/>
<reference evidence="3 4" key="1">
    <citation type="submission" date="2024-04" db="EMBL/GenBank/DDBJ databases">
        <authorList>
            <person name="Fracassetti M."/>
        </authorList>
    </citation>
    <scope>NUCLEOTIDE SEQUENCE [LARGE SCALE GENOMIC DNA]</scope>
</reference>
<organism evidence="3 4">
    <name type="scientific">Linum trigynum</name>
    <dbReference type="NCBI Taxonomy" id="586398"/>
    <lineage>
        <taxon>Eukaryota</taxon>
        <taxon>Viridiplantae</taxon>
        <taxon>Streptophyta</taxon>
        <taxon>Embryophyta</taxon>
        <taxon>Tracheophyta</taxon>
        <taxon>Spermatophyta</taxon>
        <taxon>Magnoliopsida</taxon>
        <taxon>eudicotyledons</taxon>
        <taxon>Gunneridae</taxon>
        <taxon>Pentapetalae</taxon>
        <taxon>rosids</taxon>
        <taxon>fabids</taxon>
        <taxon>Malpighiales</taxon>
        <taxon>Linaceae</taxon>
        <taxon>Linum</taxon>
    </lineage>
</organism>
<dbReference type="InterPro" id="IPR001810">
    <property type="entry name" value="F-box_dom"/>
</dbReference>
<dbReference type="InterPro" id="IPR053781">
    <property type="entry name" value="F-box_AtFBL13-like"/>
</dbReference>
<dbReference type="PANTHER" id="PTHR31293">
    <property type="entry name" value="RNI-LIKE SUPERFAMILY PROTEIN"/>
    <property type="match status" value="1"/>
</dbReference>
<keyword evidence="4" id="KW-1185">Reference proteome</keyword>
<dbReference type="EMBL" id="OZ034822">
    <property type="protein sequence ID" value="CAL1414600.1"/>
    <property type="molecule type" value="Genomic_DNA"/>
</dbReference>
<dbReference type="SUPFAM" id="SSF81383">
    <property type="entry name" value="F-box domain"/>
    <property type="match status" value="1"/>
</dbReference>
<dbReference type="InterPro" id="IPR036047">
    <property type="entry name" value="F-box-like_dom_sf"/>
</dbReference>
<feature type="region of interest" description="Disordered" evidence="1">
    <location>
        <begin position="1"/>
        <end position="24"/>
    </location>
</feature>
<dbReference type="CDD" id="cd22160">
    <property type="entry name" value="F-box_AtFBL13-like"/>
    <property type="match status" value="1"/>
</dbReference>
<dbReference type="InterPro" id="IPR055294">
    <property type="entry name" value="FBL60-like"/>
</dbReference>
<sequence length="110" mass="12368">MGKRRRLETNGYGETNQIPTGEEEVDRISELPDDVIHKILTRVEPSKKAAKTSVLSQRWANLWRSYPVLEFHDTQFATKKSAKRFAAAAKKKFGCSSSDDTLITTAIQAV</sequence>